<protein>
    <submittedName>
        <fullName evidence="3">GTP binding protein</fullName>
    </submittedName>
</protein>
<feature type="compositionally biased region" description="Basic residues" evidence="1">
    <location>
        <begin position="192"/>
        <end position="205"/>
    </location>
</feature>
<feature type="compositionally biased region" description="Low complexity" evidence="1">
    <location>
        <begin position="90"/>
        <end position="107"/>
    </location>
</feature>
<feature type="region of interest" description="Disordered" evidence="1">
    <location>
        <begin position="30"/>
        <end position="128"/>
    </location>
</feature>
<keyword evidence="4" id="KW-1185">Reference proteome</keyword>
<organism evidence="3 4">
    <name type="scientific">Aureococcus anophagefferens</name>
    <name type="common">Harmful bloom alga</name>
    <dbReference type="NCBI Taxonomy" id="44056"/>
    <lineage>
        <taxon>Eukaryota</taxon>
        <taxon>Sar</taxon>
        <taxon>Stramenopiles</taxon>
        <taxon>Ochrophyta</taxon>
        <taxon>Pelagophyceae</taxon>
        <taxon>Pelagomonadales</taxon>
        <taxon>Pelagomonadaceae</taxon>
        <taxon>Aureococcus</taxon>
    </lineage>
</organism>
<evidence type="ECO:0000256" key="2">
    <source>
        <dbReference type="SAM" id="SignalP"/>
    </source>
</evidence>
<feature type="signal peptide" evidence="2">
    <location>
        <begin position="1"/>
        <end position="18"/>
    </location>
</feature>
<keyword evidence="2" id="KW-0732">Signal</keyword>
<name>A0ABR1FIB0_AURAN</name>
<proteinExistence type="predicted"/>
<sequence>MSRALLLLLACSLVRIDGFVAPPRPAPTIQLYAEDGPSRRGRRRARKERTHLTTPTEAAAPAAPAPKKAIPRPSVLDGIGTPSPKKLKQRTAQPPEAAAARAAAPRARAPRRPRAARVPSPRAAPPAFEIYDSAPDERAADAPEPAAAEAPDDSPAAFAAAAWDAEAGEARRGRSYVASCRAKLPYAAPCSRPRRRTSTAPRRSRARAEEFAWADGERLRGARDGVDAALAAAFRDAAAEAYARDAPRPPRPSRGPRRRTGGNLRRGSPVGRYYRAPWAESGGAWDRALVGETCAGAAPAETYDEGDGGAGVAAGAATAEHLNGAMVRSVDRGPTADAMARLPAGAARGRPPGAEQRRQELARENALLGARAAPTSPVPGRTRRFHFYDVNNGDGAESERPRFALVDVPGRWPPVAAALRRRAPAADAATLDAVAGSRAADAARHVLVLTKVDKLKPRELDRAEATLRAAADAAYAGDGGRAAVVRTAATARPPVGRADLWREILAGLDAAS</sequence>
<feature type="compositionally biased region" description="Basic residues" evidence="1">
    <location>
        <begin position="39"/>
        <end position="49"/>
    </location>
</feature>
<feature type="compositionally biased region" description="Low complexity" evidence="1">
    <location>
        <begin position="116"/>
        <end position="127"/>
    </location>
</feature>
<evidence type="ECO:0000313" key="3">
    <source>
        <dbReference type="EMBL" id="KAK7231307.1"/>
    </source>
</evidence>
<feature type="compositionally biased region" description="Low complexity" evidence="1">
    <location>
        <begin position="142"/>
        <end position="155"/>
    </location>
</feature>
<gene>
    <name evidence="3" type="ORF">SO694_00073139</name>
</gene>
<feature type="compositionally biased region" description="Low complexity" evidence="1">
    <location>
        <begin position="58"/>
        <end position="68"/>
    </location>
</feature>
<evidence type="ECO:0000256" key="1">
    <source>
        <dbReference type="SAM" id="MobiDB-lite"/>
    </source>
</evidence>
<feature type="region of interest" description="Disordered" evidence="1">
    <location>
        <begin position="240"/>
        <end position="270"/>
    </location>
</feature>
<feature type="chain" id="PRO_5046657516" evidence="2">
    <location>
        <begin position="19"/>
        <end position="512"/>
    </location>
</feature>
<comment type="caution">
    <text evidence="3">The sequence shown here is derived from an EMBL/GenBank/DDBJ whole genome shotgun (WGS) entry which is preliminary data.</text>
</comment>
<dbReference type="InterPro" id="IPR027417">
    <property type="entry name" value="P-loop_NTPase"/>
</dbReference>
<dbReference type="Gene3D" id="3.40.50.300">
    <property type="entry name" value="P-loop containing nucleotide triphosphate hydrolases"/>
    <property type="match status" value="1"/>
</dbReference>
<dbReference type="Proteomes" id="UP001363151">
    <property type="component" value="Unassembled WGS sequence"/>
</dbReference>
<dbReference type="EMBL" id="JBBJCI010000417">
    <property type="protein sequence ID" value="KAK7231307.1"/>
    <property type="molecule type" value="Genomic_DNA"/>
</dbReference>
<reference evidence="3 4" key="1">
    <citation type="submission" date="2024-03" db="EMBL/GenBank/DDBJ databases">
        <title>Aureococcus anophagefferens CCMP1851 and Kratosvirus quantuckense: Draft genome of a second virus-susceptible host strain in the model system.</title>
        <authorList>
            <person name="Chase E."/>
            <person name="Truchon A.R."/>
            <person name="Schepens W."/>
            <person name="Wilhelm S.W."/>
        </authorList>
    </citation>
    <scope>NUCLEOTIDE SEQUENCE [LARGE SCALE GENOMIC DNA]</scope>
    <source>
        <strain evidence="3 4">CCMP1851</strain>
    </source>
</reference>
<feature type="region of interest" description="Disordered" evidence="1">
    <location>
        <begin position="189"/>
        <end position="209"/>
    </location>
</feature>
<evidence type="ECO:0000313" key="4">
    <source>
        <dbReference type="Proteomes" id="UP001363151"/>
    </source>
</evidence>
<dbReference type="SUPFAM" id="SSF52540">
    <property type="entry name" value="P-loop containing nucleoside triphosphate hydrolases"/>
    <property type="match status" value="1"/>
</dbReference>
<feature type="region of interest" description="Disordered" evidence="1">
    <location>
        <begin position="136"/>
        <end position="155"/>
    </location>
</feature>
<accession>A0ABR1FIB0</accession>